<evidence type="ECO:0000259" key="3">
    <source>
        <dbReference type="Pfam" id="PF01408"/>
    </source>
</evidence>
<dbReference type="Pfam" id="PF01408">
    <property type="entry name" value="GFO_IDH_MocA"/>
    <property type="match status" value="1"/>
</dbReference>
<dbReference type="PANTHER" id="PTHR43818">
    <property type="entry name" value="BCDNA.GH03377"/>
    <property type="match status" value="1"/>
</dbReference>
<name>A0A9X2HBA9_9MICC</name>
<evidence type="ECO:0000256" key="1">
    <source>
        <dbReference type="ARBA" id="ARBA00023002"/>
    </source>
</evidence>
<dbReference type="Proteomes" id="UP001139502">
    <property type="component" value="Unassembled WGS sequence"/>
</dbReference>
<accession>A0A9X2HBA9</accession>
<dbReference type="Gene3D" id="3.40.50.720">
    <property type="entry name" value="NAD(P)-binding Rossmann-like Domain"/>
    <property type="match status" value="1"/>
</dbReference>
<dbReference type="InterPro" id="IPR055170">
    <property type="entry name" value="GFO_IDH_MocA-like_dom"/>
</dbReference>
<sequence length="409" mass="43651">MVETLGVAVIGAGMAGKAHMAAWKAAPSVFSSDVPALRLVAVADLYEPLARECARRFGFERHCTDWREILEDDEIQVVSVVVANRLHREIVEALLEAGKHVLCEKPLSDSLEDAEAMAEAARHAEERGVLARIGFTFLRAPGVATLRELIDDGTLGRVRHISGRYWTDYGASPQAPVSWRYRGGPGSGALADVGSHLTYLLEFLAGPVREVSGGRLTTEIAERPLPLGNVVGHQHVEVSAETAPVENDDYATFNARFEHGAGSLEVSRVATGHPNGLVLEVFCENGSARWDQERPSEIGLALRGDGPRVGGFRQVILGPAHPYVAGGMAMDAPGVGWGQNQMFEYQARAFLEEIAGVPRDQALPRCAAFDAGLHNMRILAAAADSALAGGATVALDDASDELPLEGATP</sequence>
<dbReference type="SUPFAM" id="SSF51735">
    <property type="entry name" value="NAD(P)-binding Rossmann-fold domains"/>
    <property type="match status" value="1"/>
</dbReference>
<dbReference type="AlphaFoldDB" id="A0A9X2HBA9"/>
<comment type="caution">
    <text evidence="5">The sequence shown here is derived from an EMBL/GenBank/DDBJ whole genome shotgun (WGS) entry which is preliminary data.</text>
</comment>
<dbReference type="InterPro" id="IPR036291">
    <property type="entry name" value="NAD(P)-bd_dom_sf"/>
</dbReference>
<feature type="domain" description="GFO/IDH/MocA-like oxidoreductase" evidence="4">
    <location>
        <begin position="144"/>
        <end position="288"/>
    </location>
</feature>
<dbReference type="SUPFAM" id="SSF55347">
    <property type="entry name" value="Glyceraldehyde-3-phosphate dehydrogenase-like, C-terminal domain"/>
    <property type="match status" value="1"/>
</dbReference>
<reference evidence="5" key="1">
    <citation type="submission" date="2022-06" db="EMBL/GenBank/DDBJ databases">
        <title>Rothia sp. isolated from sandalwood seedling.</title>
        <authorList>
            <person name="Tuikhar N."/>
            <person name="Kirdat K."/>
            <person name="Thorat V."/>
            <person name="Swetha P."/>
            <person name="Padma S."/>
            <person name="Sundararaj R."/>
            <person name="Yadav A."/>
        </authorList>
    </citation>
    <scope>NUCLEOTIDE SEQUENCE</scope>
    <source>
        <strain evidence="5">AR01</strain>
    </source>
</reference>
<dbReference type="InterPro" id="IPR050463">
    <property type="entry name" value="Gfo/Idh/MocA_oxidrdct_glycsds"/>
</dbReference>
<dbReference type="Gene3D" id="3.30.360.10">
    <property type="entry name" value="Dihydrodipicolinate Reductase, domain 2"/>
    <property type="match status" value="1"/>
</dbReference>
<protein>
    <submittedName>
        <fullName evidence="5">Gfo/Idh/MocA family oxidoreductase</fullName>
    </submittedName>
</protein>
<keyword evidence="2" id="KW-0520">NAD</keyword>
<dbReference type="GO" id="GO:0000166">
    <property type="term" value="F:nucleotide binding"/>
    <property type="evidence" value="ECO:0007669"/>
    <property type="project" value="InterPro"/>
</dbReference>
<dbReference type="PANTHER" id="PTHR43818:SF11">
    <property type="entry name" value="BCDNA.GH03377"/>
    <property type="match status" value="1"/>
</dbReference>
<keyword evidence="1" id="KW-0560">Oxidoreductase</keyword>
<dbReference type="EMBL" id="JANAFB010000020">
    <property type="protein sequence ID" value="MCP3426171.1"/>
    <property type="molecule type" value="Genomic_DNA"/>
</dbReference>
<gene>
    <name evidence="5" type="ORF">NBM05_09170</name>
</gene>
<organism evidence="5 6">
    <name type="scientific">Rothia santali</name>
    <dbReference type="NCBI Taxonomy" id="2949643"/>
    <lineage>
        <taxon>Bacteria</taxon>
        <taxon>Bacillati</taxon>
        <taxon>Actinomycetota</taxon>
        <taxon>Actinomycetes</taxon>
        <taxon>Micrococcales</taxon>
        <taxon>Micrococcaceae</taxon>
        <taxon>Rothia</taxon>
    </lineage>
</organism>
<dbReference type="Pfam" id="PF22725">
    <property type="entry name" value="GFO_IDH_MocA_C3"/>
    <property type="match status" value="1"/>
</dbReference>
<evidence type="ECO:0000313" key="6">
    <source>
        <dbReference type="Proteomes" id="UP001139502"/>
    </source>
</evidence>
<evidence type="ECO:0000259" key="4">
    <source>
        <dbReference type="Pfam" id="PF22725"/>
    </source>
</evidence>
<dbReference type="InterPro" id="IPR000683">
    <property type="entry name" value="Gfo/Idh/MocA-like_OxRdtase_N"/>
</dbReference>
<keyword evidence="6" id="KW-1185">Reference proteome</keyword>
<evidence type="ECO:0000256" key="2">
    <source>
        <dbReference type="ARBA" id="ARBA00023027"/>
    </source>
</evidence>
<dbReference type="RefSeq" id="WP_254166714.1">
    <property type="nucleotide sequence ID" value="NZ_JANAFB010000020.1"/>
</dbReference>
<evidence type="ECO:0000313" key="5">
    <source>
        <dbReference type="EMBL" id="MCP3426171.1"/>
    </source>
</evidence>
<proteinExistence type="predicted"/>
<feature type="domain" description="Gfo/Idh/MocA-like oxidoreductase N-terminal" evidence="3">
    <location>
        <begin position="6"/>
        <end position="126"/>
    </location>
</feature>
<dbReference type="GO" id="GO:0016491">
    <property type="term" value="F:oxidoreductase activity"/>
    <property type="evidence" value="ECO:0007669"/>
    <property type="project" value="UniProtKB-KW"/>
</dbReference>